<proteinExistence type="predicted"/>
<dbReference type="EMBL" id="MU157838">
    <property type="protein sequence ID" value="KAF9530805.1"/>
    <property type="molecule type" value="Genomic_DNA"/>
</dbReference>
<evidence type="ECO:0000313" key="2">
    <source>
        <dbReference type="Proteomes" id="UP000807306"/>
    </source>
</evidence>
<gene>
    <name evidence="1" type="ORF">CPB83DRAFT_850350</name>
</gene>
<reference evidence="1" key="1">
    <citation type="submission" date="2020-11" db="EMBL/GenBank/DDBJ databases">
        <authorList>
            <consortium name="DOE Joint Genome Institute"/>
            <person name="Ahrendt S."/>
            <person name="Riley R."/>
            <person name="Andreopoulos W."/>
            <person name="Labutti K."/>
            <person name="Pangilinan J."/>
            <person name="Ruiz-Duenas F.J."/>
            <person name="Barrasa J.M."/>
            <person name="Sanchez-Garcia M."/>
            <person name="Camarero S."/>
            <person name="Miyauchi S."/>
            <person name="Serrano A."/>
            <person name="Linde D."/>
            <person name="Babiker R."/>
            <person name="Drula E."/>
            <person name="Ayuso-Fernandez I."/>
            <person name="Pacheco R."/>
            <person name="Padilla G."/>
            <person name="Ferreira P."/>
            <person name="Barriuso J."/>
            <person name="Kellner H."/>
            <person name="Castanera R."/>
            <person name="Alfaro M."/>
            <person name="Ramirez L."/>
            <person name="Pisabarro A.G."/>
            <person name="Kuo A."/>
            <person name="Tritt A."/>
            <person name="Lipzen A."/>
            <person name="He G."/>
            <person name="Yan M."/>
            <person name="Ng V."/>
            <person name="Cullen D."/>
            <person name="Martin F."/>
            <person name="Rosso M.-N."/>
            <person name="Henrissat B."/>
            <person name="Hibbett D."/>
            <person name="Martinez A.T."/>
            <person name="Grigoriev I.V."/>
        </authorList>
    </citation>
    <scope>NUCLEOTIDE SEQUENCE</scope>
    <source>
        <strain evidence="1">CBS 506.95</strain>
    </source>
</reference>
<keyword evidence="2" id="KW-1185">Reference proteome</keyword>
<name>A0A9P6EKK7_9AGAR</name>
<evidence type="ECO:0000313" key="1">
    <source>
        <dbReference type="EMBL" id="KAF9530805.1"/>
    </source>
</evidence>
<organism evidence="1 2">
    <name type="scientific">Crepidotus variabilis</name>
    <dbReference type="NCBI Taxonomy" id="179855"/>
    <lineage>
        <taxon>Eukaryota</taxon>
        <taxon>Fungi</taxon>
        <taxon>Dikarya</taxon>
        <taxon>Basidiomycota</taxon>
        <taxon>Agaricomycotina</taxon>
        <taxon>Agaricomycetes</taxon>
        <taxon>Agaricomycetidae</taxon>
        <taxon>Agaricales</taxon>
        <taxon>Agaricineae</taxon>
        <taxon>Crepidotaceae</taxon>
        <taxon>Crepidotus</taxon>
    </lineage>
</organism>
<dbReference type="Proteomes" id="UP000807306">
    <property type="component" value="Unassembled WGS sequence"/>
</dbReference>
<accession>A0A9P6EKK7</accession>
<sequence>MTVCFPTTRLWSPTTLLFPATLCSPTMLLFPATTEMLLFCSCASLDSLSIDTEVWFGL</sequence>
<dbReference type="AlphaFoldDB" id="A0A9P6EKK7"/>
<comment type="caution">
    <text evidence="1">The sequence shown here is derived from an EMBL/GenBank/DDBJ whole genome shotgun (WGS) entry which is preliminary data.</text>
</comment>
<protein>
    <submittedName>
        <fullName evidence="1">Uncharacterized protein</fullName>
    </submittedName>
</protein>